<dbReference type="Gene3D" id="3.30.200.20">
    <property type="entry name" value="Phosphorylase Kinase, domain 1"/>
    <property type="match status" value="1"/>
</dbReference>
<evidence type="ECO:0000259" key="9">
    <source>
        <dbReference type="PROSITE" id="PS50011"/>
    </source>
</evidence>
<protein>
    <recommendedName>
        <fullName evidence="9">Protein kinase domain-containing protein</fullName>
    </recommendedName>
</protein>
<dbReference type="PANTHER" id="PTHR24350">
    <property type="entry name" value="SERINE/THREONINE-PROTEIN KINASE IAL-RELATED"/>
    <property type="match status" value="1"/>
</dbReference>
<accession>A0A484LRC2</accession>
<dbReference type="InterPro" id="IPR011009">
    <property type="entry name" value="Kinase-like_dom_sf"/>
</dbReference>
<name>A0A484LRC2_9ASTE</name>
<gene>
    <name evidence="10" type="ORF">CCAM_LOCUS20563</name>
</gene>
<evidence type="ECO:0000256" key="3">
    <source>
        <dbReference type="ARBA" id="ARBA00022741"/>
    </source>
</evidence>
<dbReference type="FunFam" id="3.30.200.20:FF:000042">
    <property type="entry name" value="Aurora kinase A"/>
    <property type="match status" value="1"/>
</dbReference>
<evidence type="ECO:0000256" key="6">
    <source>
        <dbReference type="PIRSR" id="PIRSR630616-2"/>
    </source>
</evidence>
<dbReference type="InterPro" id="IPR030616">
    <property type="entry name" value="Aur-like"/>
</dbReference>
<organism evidence="10 11">
    <name type="scientific">Cuscuta campestris</name>
    <dbReference type="NCBI Taxonomy" id="132261"/>
    <lineage>
        <taxon>Eukaryota</taxon>
        <taxon>Viridiplantae</taxon>
        <taxon>Streptophyta</taxon>
        <taxon>Embryophyta</taxon>
        <taxon>Tracheophyta</taxon>
        <taxon>Spermatophyta</taxon>
        <taxon>Magnoliopsida</taxon>
        <taxon>eudicotyledons</taxon>
        <taxon>Gunneridae</taxon>
        <taxon>Pentapetalae</taxon>
        <taxon>asterids</taxon>
        <taxon>lamiids</taxon>
        <taxon>Solanales</taxon>
        <taxon>Convolvulaceae</taxon>
        <taxon>Cuscuteae</taxon>
        <taxon>Cuscuta</taxon>
        <taxon>Cuscuta subgen. Grammica</taxon>
        <taxon>Cuscuta sect. Cleistogrammica</taxon>
    </lineage>
</organism>
<dbReference type="PROSITE" id="PS50011">
    <property type="entry name" value="PROTEIN_KINASE_DOM"/>
    <property type="match status" value="1"/>
</dbReference>
<keyword evidence="5 6" id="KW-0067">ATP-binding</keyword>
<keyword evidence="1" id="KW-0723">Serine/threonine-protein kinase</keyword>
<keyword evidence="3 6" id="KW-0547">Nucleotide-binding</keyword>
<keyword evidence="2" id="KW-0808">Transferase</keyword>
<dbReference type="AlphaFoldDB" id="A0A484LRC2"/>
<dbReference type="Proteomes" id="UP000595140">
    <property type="component" value="Unassembled WGS sequence"/>
</dbReference>
<keyword evidence="4" id="KW-0418">Kinase</keyword>
<proteinExistence type="predicted"/>
<sequence length="82" mass="9855">MASKTQSYRQRPPNQPPPPTTPRKKWSIDDFEIRKPLGRGKFGRVYLVREVQSKVIVALKVIFKEQIEKYKLHYQLRREMEI</sequence>
<evidence type="ECO:0000256" key="4">
    <source>
        <dbReference type="ARBA" id="ARBA00022777"/>
    </source>
</evidence>
<feature type="binding site" evidence="6">
    <location>
        <position position="41"/>
    </location>
    <ligand>
        <name>ATP</name>
        <dbReference type="ChEBI" id="CHEBI:30616"/>
    </ligand>
</feature>
<dbReference type="PROSITE" id="PS00107">
    <property type="entry name" value="PROTEIN_KINASE_ATP"/>
    <property type="match status" value="1"/>
</dbReference>
<feature type="binding site" evidence="7">
    <location>
        <position position="64"/>
    </location>
    <ligand>
        <name>ATP</name>
        <dbReference type="ChEBI" id="CHEBI:30616"/>
    </ligand>
</feature>
<evidence type="ECO:0000256" key="7">
    <source>
        <dbReference type="PROSITE-ProRule" id="PRU10141"/>
    </source>
</evidence>
<dbReference type="OrthoDB" id="10265660at2759"/>
<feature type="region of interest" description="Disordered" evidence="8">
    <location>
        <begin position="1"/>
        <end position="27"/>
    </location>
</feature>
<dbReference type="GO" id="GO:0005524">
    <property type="term" value="F:ATP binding"/>
    <property type="evidence" value="ECO:0007669"/>
    <property type="project" value="UniProtKB-UniRule"/>
</dbReference>
<feature type="domain" description="Protein kinase" evidence="9">
    <location>
        <begin position="31"/>
        <end position="82"/>
    </location>
</feature>
<feature type="binding site" evidence="6">
    <location>
        <position position="60"/>
    </location>
    <ligand>
        <name>ATP</name>
        <dbReference type="ChEBI" id="CHEBI:30616"/>
    </ligand>
</feature>
<keyword evidence="11" id="KW-1185">Reference proteome</keyword>
<dbReference type="InterPro" id="IPR000719">
    <property type="entry name" value="Prot_kinase_dom"/>
</dbReference>
<dbReference type="InterPro" id="IPR017441">
    <property type="entry name" value="Protein_kinase_ATP_BS"/>
</dbReference>
<dbReference type="GO" id="GO:0004674">
    <property type="term" value="F:protein serine/threonine kinase activity"/>
    <property type="evidence" value="ECO:0007669"/>
    <property type="project" value="UniProtKB-KW"/>
</dbReference>
<reference evidence="10 11" key="1">
    <citation type="submission" date="2018-04" db="EMBL/GenBank/DDBJ databases">
        <authorList>
            <person name="Vogel A."/>
        </authorList>
    </citation>
    <scope>NUCLEOTIDE SEQUENCE [LARGE SCALE GENOMIC DNA]</scope>
</reference>
<dbReference type="SUPFAM" id="SSF56112">
    <property type="entry name" value="Protein kinase-like (PK-like)"/>
    <property type="match status" value="1"/>
</dbReference>
<evidence type="ECO:0000256" key="5">
    <source>
        <dbReference type="ARBA" id="ARBA00022840"/>
    </source>
</evidence>
<dbReference type="EMBL" id="OOIL02001857">
    <property type="protein sequence ID" value="VFQ78787.1"/>
    <property type="molecule type" value="Genomic_DNA"/>
</dbReference>
<evidence type="ECO:0000313" key="10">
    <source>
        <dbReference type="EMBL" id="VFQ78787.1"/>
    </source>
</evidence>
<evidence type="ECO:0000256" key="8">
    <source>
        <dbReference type="SAM" id="MobiDB-lite"/>
    </source>
</evidence>
<evidence type="ECO:0000256" key="1">
    <source>
        <dbReference type="ARBA" id="ARBA00022527"/>
    </source>
</evidence>
<evidence type="ECO:0000313" key="11">
    <source>
        <dbReference type="Proteomes" id="UP000595140"/>
    </source>
</evidence>
<evidence type="ECO:0000256" key="2">
    <source>
        <dbReference type="ARBA" id="ARBA00022679"/>
    </source>
</evidence>